<comment type="caution">
    <text evidence="13">The sequence shown here is derived from an EMBL/GenBank/DDBJ whole genome shotgun (WGS) entry which is preliminary data.</text>
</comment>
<evidence type="ECO:0000256" key="7">
    <source>
        <dbReference type="ARBA" id="ARBA00022801"/>
    </source>
</evidence>
<dbReference type="RefSeq" id="WP_047785635.1">
    <property type="nucleotide sequence ID" value="NZ_JZWI01000019.1"/>
</dbReference>
<dbReference type="InterPro" id="IPR051347">
    <property type="entry name" value="Circadian_clock_KaiC-rel"/>
</dbReference>
<keyword evidence="7" id="KW-0378">Hydrolase</keyword>
<evidence type="ECO:0000256" key="6">
    <source>
        <dbReference type="ARBA" id="ARBA00022777"/>
    </source>
</evidence>
<dbReference type="GO" id="GO:0003677">
    <property type="term" value="F:DNA binding"/>
    <property type="evidence" value="ECO:0007669"/>
    <property type="project" value="UniProtKB-KW"/>
</dbReference>
<dbReference type="GO" id="GO:0004674">
    <property type="term" value="F:protein serine/threonine kinase activity"/>
    <property type="evidence" value="ECO:0007669"/>
    <property type="project" value="UniProtKB-EC"/>
</dbReference>
<dbReference type="AlphaFoldDB" id="A0A0H2LY38"/>
<protein>
    <recommendedName>
        <fullName evidence="1">non-specific serine/threonine protein kinase</fullName>
        <ecNumber evidence="1">2.7.11.1</ecNumber>
    </recommendedName>
</protein>
<accession>A0A0H2LY38</accession>
<keyword evidence="3 13" id="KW-0808">Transferase</keyword>
<dbReference type="PATRIC" id="fig|34073.19.peg.3903"/>
<dbReference type="Proteomes" id="UP000035170">
    <property type="component" value="Unassembled WGS sequence"/>
</dbReference>
<keyword evidence="4" id="KW-0677">Repeat</keyword>
<dbReference type="PROSITE" id="PS51146">
    <property type="entry name" value="KAIC"/>
    <property type="match status" value="2"/>
</dbReference>
<dbReference type="CDD" id="cd19488">
    <property type="entry name" value="KaiC-like_N"/>
    <property type="match status" value="1"/>
</dbReference>
<evidence type="ECO:0000259" key="11">
    <source>
        <dbReference type="PROSITE" id="PS50162"/>
    </source>
</evidence>
<dbReference type="GO" id="GO:0140664">
    <property type="term" value="F:ATP-dependent DNA damage sensor activity"/>
    <property type="evidence" value="ECO:0007669"/>
    <property type="project" value="InterPro"/>
</dbReference>
<dbReference type="PANTHER" id="PTHR42926:SF1">
    <property type="entry name" value="CIRCADIAN CLOCK OSCILLATOR PROTEIN KAIC 1"/>
    <property type="match status" value="1"/>
</dbReference>
<dbReference type="GO" id="GO:0005524">
    <property type="term" value="F:ATP binding"/>
    <property type="evidence" value="ECO:0007669"/>
    <property type="project" value="InterPro"/>
</dbReference>
<dbReference type="InterPro" id="IPR003593">
    <property type="entry name" value="AAA+_ATPase"/>
</dbReference>
<keyword evidence="8" id="KW-0238">DNA-binding</keyword>
<evidence type="ECO:0000313" key="14">
    <source>
        <dbReference type="Proteomes" id="UP000035170"/>
    </source>
</evidence>
<keyword evidence="14" id="KW-1185">Reference proteome</keyword>
<dbReference type="InterPro" id="IPR010624">
    <property type="entry name" value="KaiC_dom"/>
</dbReference>
<name>A0A0H2LY38_VARPD</name>
<evidence type="ECO:0000259" key="12">
    <source>
        <dbReference type="PROSITE" id="PS51146"/>
    </source>
</evidence>
<keyword evidence="9" id="KW-0234">DNA repair</keyword>
<dbReference type="PIRSF" id="PIRSF039117">
    <property type="entry name" value="KaiC"/>
    <property type="match status" value="1"/>
</dbReference>
<evidence type="ECO:0000256" key="4">
    <source>
        <dbReference type="ARBA" id="ARBA00022737"/>
    </source>
</evidence>
<comment type="function">
    <text evidence="10">Can catalyze the hydrolysis of ATP in the presence of single-stranded DNA, the ATP-dependent uptake of single-stranded DNA by duplex DNA, and the ATP-dependent hybridization of homologous single-stranded DNAs. It interacts with LexA causing its activation and leading to its autocatalytic cleavage.</text>
</comment>
<gene>
    <name evidence="13" type="primary">kaiC</name>
    <name evidence="13" type="ORF">VPARA_38130</name>
</gene>
<reference evidence="13 14" key="1">
    <citation type="submission" date="2015-03" db="EMBL/GenBank/DDBJ databases">
        <title>Genome sequence of Variovorax paradoxus TBEA6.</title>
        <authorList>
            <person name="Poehlein A."/>
            <person name="Schuldes J."/>
            <person name="Wuebbeler J.H."/>
            <person name="Hiessl S."/>
            <person name="Steinbuechel A."/>
            <person name="Daniel R."/>
        </authorList>
    </citation>
    <scope>NUCLEOTIDE SEQUENCE [LARGE SCALE GENOMIC DNA]</scope>
    <source>
        <strain evidence="13 14">TBEA6</strain>
    </source>
</reference>
<evidence type="ECO:0000256" key="9">
    <source>
        <dbReference type="ARBA" id="ARBA00023204"/>
    </source>
</evidence>
<dbReference type="InterPro" id="IPR020588">
    <property type="entry name" value="RecA_ATP-bd"/>
</dbReference>
<dbReference type="Pfam" id="PF06745">
    <property type="entry name" value="ATPase"/>
    <property type="match status" value="2"/>
</dbReference>
<proteinExistence type="predicted"/>
<dbReference type="SMART" id="SM00382">
    <property type="entry name" value="AAA"/>
    <property type="match status" value="2"/>
</dbReference>
<keyword evidence="2" id="KW-0597">Phosphoprotein</keyword>
<dbReference type="EMBL" id="JZWI01000019">
    <property type="protein sequence ID" value="KLN55124.1"/>
    <property type="molecule type" value="Genomic_DNA"/>
</dbReference>
<evidence type="ECO:0000256" key="3">
    <source>
        <dbReference type="ARBA" id="ARBA00022679"/>
    </source>
</evidence>
<dbReference type="Gene3D" id="3.40.50.300">
    <property type="entry name" value="P-loop containing nucleotide triphosphate hydrolases"/>
    <property type="match status" value="2"/>
</dbReference>
<keyword evidence="6 13" id="KW-0418">Kinase</keyword>
<feature type="domain" description="RecA family profile 1" evidence="11">
    <location>
        <begin position="253"/>
        <end position="310"/>
    </location>
</feature>
<dbReference type="EC" id="2.7.11.1" evidence="1"/>
<evidence type="ECO:0000256" key="2">
    <source>
        <dbReference type="ARBA" id="ARBA00022553"/>
    </source>
</evidence>
<dbReference type="InterPro" id="IPR027417">
    <property type="entry name" value="P-loop_NTPase"/>
</dbReference>
<dbReference type="CDD" id="cd19487">
    <property type="entry name" value="KaiC-like_C"/>
    <property type="match status" value="1"/>
</dbReference>
<dbReference type="InterPro" id="IPR030665">
    <property type="entry name" value="KaiC"/>
</dbReference>
<evidence type="ECO:0000256" key="5">
    <source>
        <dbReference type="ARBA" id="ARBA00022763"/>
    </source>
</evidence>
<sequence>MKLDDTAVPSTQDGLMKVGVPGLDDVLGGGLTSNRLYLVEGTPGAGKTTIALQFLIEGARRGESVLYVTLSETAQELRGVAFSHGWDLSGIEVREMLPSEAALEPDEQYTMFHPSEVELSETTLRILSDVDVLKPSRVVFDSLSELRLLAGSSLRYRRQILALKQFFAGRQCTVLLLDDMTAMKHDLQVQSIAHAVLRLEQISSDYGAARRRLIVSKYRGQQFRGGYHDYRIERGGLRVFPRLVASEHSSALTQERIPSGLDSLDTLLGGGLERGTSTLFVGAPGTGKSTVAVQFALAAAQRGECAALFIFDESIYTLRTRCESMGMDLAPHIESGRIKVRQVDPAELSPGEFVHLIRLAVVECAAAVVVIDSLNGYLNAMPDERFLIVQLHELLSYLGQAGVATLLVGAQHGLIGMQMQTPVDASYLADAVVLLRYFELDGEVRQAISVLKKRGGAHERTIRDFSMTATGLRVGEPLRHFRGILTGIPIPIDGVQPAS</sequence>
<dbReference type="GO" id="GO:0006281">
    <property type="term" value="P:DNA repair"/>
    <property type="evidence" value="ECO:0007669"/>
    <property type="project" value="UniProtKB-KW"/>
</dbReference>
<feature type="domain" description="KaiC" evidence="12">
    <location>
        <begin position="14"/>
        <end position="253"/>
    </location>
</feature>
<dbReference type="GO" id="GO:0016787">
    <property type="term" value="F:hydrolase activity"/>
    <property type="evidence" value="ECO:0007669"/>
    <property type="project" value="UniProtKB-KW"/>
</dbReference>
<evidence type="ECO:0000313" key="13">
    <source>
        <dbReference type="EMBL" id="KLN55124.1"/>
    </source>
</evidence>
<feature type="domain" description="KaiC" evidence="12">
    <location>
        <begin position="255"/>
        <end position="488"/>
    </location>
</feature>
<evidence type="ECO:0000256" key="1">
    <source>
        <dbReference type="ARBA" id="ARBA00012513"/>
    </source>
</evidence>
<organism evidence="13 14">
    <name type="scientific">Variovorax paradoxus</name>
    <dbReference type="NCBI Taxonomy" id="34073"/>
    <lineage>
        <taxon>Bacteria</taxon>
        <taxon>Pseudomonadati</taxon>
        <taxon>Pseudomonadota</taxon>
        <taxon>Betaproteobacteria</taxon>
        <taxon>Burkholderiales</taxon>
        <taxon>Comamonadaceae</taxon>
        <taxon>Variovorax</taxon>
    </lineage>
</organism>
<evidence type="ECO:0000256" key="10">
    <source>
        <dbReference type="ARBA" id="ARBA00025580"/>
    </source>
</evidence>
<dbReference type="PANTHER" id="PTHR42926">
    <property type="match status" value="1"/>
</dbReference>
<dbReference type="InterPro" id="IPR014774">
    <property type="entry name" value="KaiC-like_dom"/>
</dbReference>
<dbReference type="PROSITE" id="PS50162">
    <property type="entry name" value="RECA_2"/>
    <property type="match status" value="1"/>
</dbReference>
<keyword evidence="5" id="KW-0227">DNA damage</keyword>
<dbReference type="SUPFAM" id="SSF52540">
    <property type="entry name" value="P-loop containing nucleoside triphosphate hydrolases"/>
    <property type="match status" value="2"/>
</dbReference>
<evidence type="ECO:0000256" key="8">
    <source>
        <dbReference type="ARBA" id="ARBA00023125"/>
    </source>
</evidence>